<dbReference type="EMBL" id="VYDA01000304">
    <property type="protein sequence ID" value="MYH61714.1"/>
    <property type="molecule type" value="Genomic_DNA"/>
</dbReference>
<sequence length="60" mass="7285">MTLKKHLLRLVDNIPLLQKLREYWAIRRAMRAFDEWKSDPSTARPWREVFAEMGVDVRDE</sequence>
<proteinExistence type="predicted"/>
<organism evidence="1">
    <name type="scientific">Caldilineaceae bacterium SB0675_bin_29</name>
    <dbReference type="NCBI Taxonomy" id="2605266"/>
    <lineage>
        <taxon>Bacteria</taxon>
        <taxon>Bacillati</taxon>
        <taxon>Chloroflexota</taxon>
        <taxon>Caldilineae</taxon>
        <taxon>Caldilineales</taxon>
        <taxon>Caldilineaceae</taxon>
    </lineage>
</organism>
<comment type="caution">
    <text evidence="1">The sequence shown here is derived from an EMBL/GenBank/DDBJ whole genome shotgun (WGS) entry which is preliminary data.</text>
</comment>
<evidence type="ECO:0000313" key="1">
    <source>
        <dbReference type="EMBL" id="MYH61714.1"/>
    </source>
</evidence>
<gene>
    <name evidence="1" type="ORF">F4148_08090</name>
</gene>
<dbReference type="AlphaFoldDB" id="A0A6B1G6H5"/>
<protein>
    <submittedName>
        <fullName evidence="1">Uncharacterized protein</fullName>
    </submittedName>
</protein>
<accession>A0A6B1G6H5</accession>
<reference evidence="1" key="1">
    <citation type="submission" date="2019-09" db="EMBL/GenBank/DDBJ databases">
        <title>Characterisation of the sponge microbiome using genome-centric metagenomics.</title>
        <authorList>
            <person name="Engelberts J.P."/>
            <person name="Robbins S.J."/>
            <person name="De Goeij J.M."/>
            <person name="Aranda M."/>
            <person name="Bell S.C."/>
            <person name="Webster N.S."/>
        </authorList>
    </citation>
    <scope>NUCLEOTIDE SEQUENCE</scope>
    <source>
        <strain evidence="1">SB0675_bin_29</strain>
    </source>
</reference>
<name>A0A6B1G6H5_9CHLR</name>